<keyword evidence="2" id="KW-0963">Cytoplasm</keyword>
<dbReference type="HAMAP" id="MF_00795">
    <property type="entry name" value="CutC"/>
    <property type="match status" value="1"/>
</dbReference>
<dbReference type="Proteomes" id="UP001139450">
    <property type="component" value="Unassembled WGS sequence"/>
</dbReference>
<organism evidence="3 4">
    <name type="scientific">Mucilaginibacter straminoryzae</name>
    <dbReference type="NCBI Taxonomy" id="2932774"/>
    <lineage>
        <taxon>Bacteria</taxon>
        <taxon>Pseudomonadati</taxon>
        <taxon>Bacteroidota</taxon>
        <taxon>Sphingobacteriia</taxon>
        <taxon>Sphingobacteriales</taxon>
        <taxon>Sphingobacteriaceae</taxon>
        <taxon>Mucilaginibacter</taxon>
    </lineage>
</organism>
<dbReference type="InterPro" id="IPR036822">
    <property type="entry name" value="CutC-like_dom_sf"/>
</dbReference>
<dbReference type="GO" id="GO:0005507">
    <property type="term" value="F:copper ion binding"/>
    <property type="evidence" value="ECO:0007669"/>
    <property type="project" value="TreeGrafter"/>
</dbReference>
<evidence type="ECO:0000313" key="4">
    <source>
        <dbReference type="Proteomes" id="UP001139450"/>
    </source>
</evidence>
<sequence>MIRIEICANSVTSALIAQEAGAYRIELCDNLKDGGTTPSFGVIKQARELLHIKLYPIIRPRGGDFLYTDLEFEIMKADIEQCRLAGCDGVVFGILTPEGDVDKLRCAELKRLAGNMGATFHRAFDRCRDPKQALEDIIELGFERVLTSGLEENAVKGASLIADLVKQADGRISIMPGAGVRPENLEQLIKTTGAQEYHTTAKGTVESEMLFKAVRTGSYQEEFVLEQTDKAVVEALVAIAKAF</sequence>
<comment type="similarity">
    <text evidence="1 2">Belongs to the CutC family.</text>
</comment>
<comment type="caution">
    <text evidence="2">Once thought to be involved in copper homeostasis, experiments in E.coli have shown this is not the case.</text>
</comment>
<evidence type="ECO:0000256" key="1">
    <source>
        <dbReference type="ARBA" id="ARBA00007768"/>
    </source>
</evidence>
<dbReference type="AlphaFoldDB" id="A0A9X1X308"/>
<dbReference type="RefSeq" id="WP_245129748.1">
    <property type="nucleotide sequence ID" value="NZ_JALJEJ010000003.1"/>
</dbReference>
<dbReference type="GO" id="GO:0005737">
    <property type="term" value="C:cytoplasm"/>
    <property type="evidence" value="ECO:0007669"/>
    <property type="project" value="UniProtKB-SubCell"/>
</dbReference>
<comment type="caution">
    <text evidence="3">The sequence shown here is derived from an EMBL/GenBank/DDBJ whole genome shotgun (WGS) entry which is preliminary data.</text>
</comment>
<evidence type="ECO:0000313" key="3">
    <source>
        <dbReference type="EMBL" id="MCJ8209921.1"/>
    </source>
</evidence>
<keyword evidence="4" id="KW-1185">Reference proteome</keyword>
<dbReference type="SUPFAM" id="SSF110395">
    <property type="entry name" value="CutC-like"/>
    <property type="match status" value="1"/>
</dbReference>
<dbReference type="PANTHER" id="PTHR12598:SF0">
    <property type="entry name" value="COPPER HOMEOSTASIS PROTEIN CUTC HOMOLOG"/>
    <property type="match status" value="1"/>
</dbReference>
<dbReference type="FunFam" id="3.20.20.380:FF:000001">
    <property type="entry name" value="Copper homeostasis protein CutC"/>
    <property type="match status" value="1"/>
</dbReference>
<dbReference type="Gene3D" id="3.20.20.380">
    <property type="entry name" value="Copper homeostasis (CutC) domain"/>
    <property type="match status" value="1"/>
</dbReference>
<evidence type="ECO:0000256" key="2">
    <source>
        <dbReference type="HAMAP-Rule" id="MF_00795"/>
    </source>
</evidence>
<proteinExistence type="inferred from homology"/>
<dbReference type="InterPro" id="IPR005627">
    <property type="entry name" value="CutC-like"/>
</dbReference>
<accession>A0A9X1X308</accession>
<reference evidence="3" key="1">
    <citation type="submission" date="2022-04" db="EMBL/GenBank/DDBJ databases">
        <title>Mucilaginibacter sp. RS28 isolated from freshwater.</title>
        <authorList>
            <person name="Ko S.-R."/>
        </authorList>
    </citation>
    <scope>NUCLEOTIDE SEQUENCE</scope>
    <source>
        <strain evidence="3">RS28</strain>
    </source>
</reference>
<protein>
    <recommendedName>
        <fullName evidence="2">PF03932 family protein CutC</fullName>
    </recommendedName>
</protein>
<dbReference type="PANTHER" id="PTHR12598">
    <property type="entry name" value="COPPER HOMEOSTASIS PROTEIN CUTC"/>
    <property type="match status" value="1"/>
</dbReference>
<gene>
    <name evidence="2" type="primary">cutC</name>
    <name evidence="3" type="ORF">MUY27_09385</name>
</gene>
<dbReference type="Pfam" id="PF03932">
    <property type="entry name" value="CutC"/>
    <property type="match status" value="1"/>
</dbReference>
<dbReference type="EMBL" id="JALJEJ010000003">
    <property type="protein sequence ID" value="MCJ8209921.1"/>
    <property type="molecule type" value="Genomic_DNA"/>
</dbReference>
<comment type="subcellular location">
    <subcellularLocation>
        <location evidence="2">Cytoplasm</location>
    </subcellularLocation>
</comment>
<name>A0A9X1X308_9SPHI</name>